<comment type="caution">
    <text evidence="10">The sequence shown here is derived from an EMBL/GenBank/DDBJ whole genome shotgun (WGS) entry which is preliminary data.</text>
</comment>
<feature type="site" description="Transition state stabilizer" evidence="7">
    <location>
        <position position="208"/>
    </location>
</feature>
<evidence type="ECO:0000256" key="2">
    <source>
        <dbReference type="ARBA" id="ARBA00006717"/>
    </source>
</evidence>
<feature type="binding site" evidence="6">
    <location>
        <position position="124"/>
    </location>
    <ligand>
        <name>substrate</name>
    </ligand>
</feature>
<evidence type="ECO:0000256" key="9">
    <source>
        <dbReference type="SAM" id="SignalP"/>
    </source>
</evidence>
<dbReference type="EMBL" id="BRYA01001449">
    <property type="protein sequence ID" value="GMI43106.1"/>
    <property type="molecule type" value="Genomic_DNA"/>
</dbReference>
<protein>
    <recommendedName>
        <fullName evidence="8">Phosphoglycerate mutase</fullName>
        <ecNumber evidence="8">5.4.2.11</ecNumber>
    </recommendedName>
</protein>
<dbReference type="AlphaFoldDB" id="A0A9W7LB52"/>
<reference evidence="11" key="1">
    <citation type="journal article" date="2023" name="Commun. Biol.">
        <title>Genome analysis of Parmales, the sister group of diatoms, reveals the evolutionary specialization of diatoms from phago-mixotrophs to photoautotrophs.</title>
        <authorList>
            <person name="Ban H."/>
            <person name="Sato S."/>
            <person name="Yoshikawa S."/>
            <person name="Yamada K."/>
            <person name="Nakamura Y."/>
            <person name="Ichinomiya M."/>
            <person name="Sato N."/>
            <person name="Blanc-Mathieu R."/>
            <person name="Endo H."/>
            <person name="Kuwata A."/>
            <person name="Ogata H."/>
        </authorList>
    </citation>
    <scope>NUCLEOTIDE SEQUENCE [LARGE SCALE GENOMIC DNA]</scope>
</reference>
<dbReference type="PROSITE" id="PS00175">
    <property type="entry name" value="PG_MUTASE"/>
    <property type="match status" value="1"/>
</dbReference>
<dbReference type="SUPFAM" id="SSF53254">
    <property type="entry name" value="Phosphoglycerate mutase-like"/>
    <property type="match status" value="2"/>
</dbReference>
<dbReference type="Gene3D" id="3.40.50.1240">
    <property type="entry name" value="Phosphoglycerate mutase-like"/>
    <property type="match status" value="2"/>
</dbReference>
<feature type="signal peptide" evidence="9">
    <location>
        <begin position="1"/>
        <end position="16"/>
    </location>
</feature>
<evidence type="ECO:0000256" key="3">
    <source>
        <dbReference type="ARBA" id="ARBA00023152"/>
    </source>
</evidence>
<dbReference type="SMART" id="SM00855">
    <property type="entry name" value="PGAM"/>
    <property type="match status" value="2"/>
</dbReference>
<dbReference type="FunFam" id="3.40.50.1240:FF:000003">
    <property type="entry name" value="2,3-bisphosphoglycerate-dependent phosphoglycerate mutase"/>
    <property type="match status" value="1"/>
</dbReference>
<evidence type="ECO:0000313" key="10">
    <source>
        <dbReference type="EMBL" id="GMI43106.1"/>
    </source>
</evidence>
<gene>
    <name evidence="10" type="ORF">TrCOL_g8113</name>
</gene>
<dbReference type="InterPro" id="IPR005952">
    <property type="entry name" value="Phosphogly_mut1"/>
</dbReference>
<feature type="binding site" evidence="6">
    <location>
        <begin position="47"/>
        <end position="48"/>
    </location>
    <ligand>
        <name>substrate</name>
    </ligand>
</feature>
<sequence length="716" mass="80936">MKVFTTFFLLLASTWALRSPFPRSVTPGKLILVRHGESLWNANKTFTGWCDPDLSPRGRRESIHCGRLLLEKGYEIDVVYTSRLKRSIRSAWEIMQECGCIHLPVYKSWRLNERHYGAFQGKSKIDLAITLGPEAVQKFRGGLYERPPPIPASSPFYPGNERKHADLSLSELPLSESLYDSMQRSAPLYETRIKDDLRNGRNVMVVAHGNSLRGLIKMIDGIGDEDIQEVAVPTGIPIVYEFDSHFNPIENVDEKNSDLNMTGVFSGIVAKKVKGLFLEKPGLLREALQREQEWKENVPGYEVDQSLTSSSFTTISSLERSLIQLEEERNFKNNGSPATTISDQLLDTTAPSLVNGYGGRRINPCVAKLPNTIDIPTLKTPVRQDSVIVIIRHGKTSHNKLGLFTGWEDAPLADEGRDEAKAAGRLLRQHGFEFDVVYTSWLGRAIETAWLVLDELDSLWLPIIKSWRLNERMYGKLTGLSKRMVSQKHGEAQFMKWRRGFFDRPPPVTSFSSKYPGNDERYIRNLKDRRYSVRESFMRTLESGRLQFHRKLPKTESLSDCMERTLPYLTDTIIPESINQGKRVLISSSENAIRGLLMHLCEIPVDRISELEIPNGLPLIYDVNSRCIKLLDDGTGRDLMQVYNFGPATDLLFRPCTNEDGDIDEECDLTYMWPTIELPESSSYTESADPVPAVAEPVAETTPASAPVGLSYLDSL</sequence>
<feature type="binding site" evidence="6">
    <location>
        <begin position="209"/>
        <end position="210"/>
    </location>
    <ligand>
        <name>substrate</name>
    </ligand>
</feature>
<feature type="chain" id="PRO_5040733970" description="Phosphoglycerate mutase" evidence="9">
    <location>
        <begin position="17"/>
        <end position="716"/>
    </location>
</feature>
<feature type="active site" description="Tele-phosphohistidine intermediate" evidence="5">
    <location>
        <position position="35"/>
    </location>
</feature>
<proteinExistence type="inferred from homology"/>
<dbReference type="OrthoDB" id="4818801at2759"/>
<keyword evidence="4 8" id="KW-0413">Isomerase</keyword>
<evidence type="ECO:0000256" key="1">
    <source>
        <dbReference type="ARBA" id="ARBA00000380"/>
    </source>
</evidence>
<dbReference type="NCBIfam" id="TIGR01258">
    <property type="entry name" value="pgm_1"/>
    <property type="match status" value="2"/>
</dbReference>
<dbReference type="InterPro" id="IPR013078">
    <property type="entry name" value="His_Pase_superF_clade-1"/>
</dbReference>
<dbReference type="CDD" id="cd07067">
    <property type="entry name" value="HP_PGM_like"/>
    <property type="match status" value="2"/>
</dbReference>
<keyword evidence="11" id="KW-1185">Reference proteome</keyword>
<dbReference type="InterPro" id="IPR029033">
    <property type="entry name" value="His_PPase_superfam"/>
</dbReference>
<evidence type="ECO:0000256" key="4">
    <source>
        <dbReference type="ARBA" id="ARBA00023235"/>
    </source>
</evidence>
<accession>A0A9W7LB52</accession>
<organism evidence="10 11">
    <name type="scientific">Triparma columacea</name>
    <dbReference type="NCBI Taxonomy" id="722753"/>
    <lineage>
        <taxon>Eukaryota</taxon>
        <taxon>Sar</taxon>
        <taxon>Stramenopiles</taxon>
        <taxon>Ochrophyta</taxon>
        <taxon>Bolidophyceae</taxon>
        <taxon>Parmales</taxon>
        <taxon>Triparmaceae</taxon>
        <taxon>Triparma</taxon>
    </lineage>
</organism>
<comment type="similarity">
    <text evidence="2 8">Belongs to the phosphoglycerate mutase family. BPG-dependent PGAM subfamily.</text>
</comment>
<dbReference type="HAMAP" id="MF_01039">
    <property type="entry name" value="PGAM_GpmA"/>
    <property type="match status" value="2"/>
</dbReference>
<evidence type="ECO:0000256" key="7">
    <source>
        <dbReference type="PIRSR" id="PIRSR613078-3"/>
    </source>
</evidence>
<dbReference type="GO" id="GO:0004619">
    <property type="term" value="F:phosphoglycerate mutase activity"/>
    <property type="evidence" value="ECO:0007669"/>
    <property type="project" value="UniProtKB-EC"/>
</dbReference>
<dbReference type="GO" id="GO:0006096">
    <property type="term" value="P:glycolytic process"/>
    <property type="evidence" value="ECO:0007669"/>
    <property type="project" value="UniProtKB-KW"/>
</dbReference>
<evidence type="ECO:0000256" key="5">
    <source>
        <dbReference type="PIRSR" id="PIRSR613078-1"/>
    </source>
</evidence>
<dbReference type="InterPro" id="IPR001345">
    <property type="entry name" value="PG/BPGM_mutase_AS"/>
</dbReference>
<feature type="active site" description="Proton donor/acceptor" evidence="5">
    <location>
        <position position="113"/>
    </location>
</feature>
<feature type="binding site" evidence="6">
    <location>
        <begin position="113"/>
        <end position="116"/>
    </location>
    <ligand>
        <name>substrate</name>
    </ligand>
</feature>
<evidence type="ECO:0000256" key="6">
    <source>
        <dbReference type="PIRSR" id="PIRSR613078-2"/>
    </source>
</evidence>
<evidence type="ECO:0000256" key="8">
    <source>
        <dbReference type="RuleBase" id="RU004511"/>
    </source>
</evidence>
<keyword evidence="3 8" id="KW-0324">Glycolysis</keyword>
<keyword evidence="9" id="KW-0732">Signal</keyword>
<dbReference type="EC" id="5.4.2.11" evidence="8"/>
<name>A0A9W7LB52_9STRA</name>
<dbReference type="PANTHER" id="PTHR11931">
    <property type="entry name" value="PHOSPHOGLYCERATE MUTASE"/>
    <property type="match status" value="1"/>
</dbReference>
<comment type="catalytic activity">
    <reaction evidence="1 8">
        <text>(2R)-2-phosphoglycerate = (2R)-3-phosphoglycerate</text>
        <dbReference type="Rhea" id="RHEA:15901"/>
        <dbReference type="ChEBI" id="CHEBI:58272"/>
        <dbReference type="ChEBI" id="CHEBI:58289"/>
        <dbReference type="EC" id="5.4.2.11"/>
    </reaction>
</comment>
<dbReference type="Pfam" id="PF00300">
    <property type="entry name" value="His_Phos_1"/>
    <property type="match status" value="2"/>
</dbReference>
<feature type="binding site" evidence="6">
    <location>
        <begin position="34"/>
        <end position="41"/>
    </location>
    <ligand>
        <name>substrate</name>
    </ligand>
</feature>
<dbReference type="Proteomes" id="UP001165065">
    <property type="component" value="Unassembled WGS sequence"/>
</dbReference>
<evidence type="ECO:0000313" key="11">
    <source>
        <dbReference type="Proteomes" id="UP001165065"/>
    </source>
</evidence>
<feature type="binding site" evidence="6">
    <location>
        <position position="86"/>
    </location>
    <ligand>
        <name>substrate</name>
    </ligand>
</feature>